<proteinExistence type="predicted"/>
<sequence>MFGQSGTSAFGSPAPATGGNPFGNAGAASTPASSGAGTSSLFGATSNTNTLGFGASASTVTSAAAPSFGSAASSMPLFGSASKPATTPSLFTSSAAGTNPPAFGAANPSTSTAPSGFGSSLATSSAAPAFGASSASLGFGATPLAKPATSAFGAANPLATTAATTGAPTPSNLTKQTRVADLPQASRSILEEFERYQQTQLHIGEQLAMRDTPSQIEQAAQRLQDLDQQRSGLTFALAADTQRLDDLKQKVNTELRSLEAAARILGDQRLGTTAHLAHASALVSTPAASLPFVYYWELISAFDAKYQEYDKLATQIETHLATFRRHHVNGKDEYSAAGEHQPATTLNNALRYMHDSFMALLSQISAVHSQVDDLVRAMG</sequence>
<evidence type="ECO:0000256" key="6">
    <source>
        <dbReference type="ARBA" id="ARBA00023132"/>
    </source>
</evidence>
<keyword evidence="5" id="KW-0811">Translocation</keyword>
<evidence type="ECO:0000256" key="2">
    <source>
        <dbReference type="ARBA" id="ARBA00022448"/>
    </source>
</evidence>
<keyword evidence="7" id="KW-0539">Nucleus</keyword>
<comment type="subcellular location">
    <subcellularLocation>
        <location evidence="1">Nucleus</location>
        <location evidence="1">Nuclear pore complex</location>
    </subcellularLocation>
</comment>
<dbReference type="OrthoDB" id="2538017at2759"/>
<protein>
    <submittedName>
        <fullName evidence="9">Uncharacterized protein</fullName>
    </submittedName>
</protein>
<evidence type="ECO:0000313" key="10">
    <source>
        <dbReference type="Proteomes" id="UP001151582"/>
    </source>
</evidence>
<dbReference type="AlphaFoldDB" id="A0A9W8E9L0"/>
<feature type="compositionally biased region" description="Polar residues" evidence="8">
    <location>
        <begin position="1"/>
        <end position="10"/>
    </location>
</feature>
<dbReference type="InterPro" id="IPR024882">
    <property type="entry name" value="NUP58/p45/49"/>
</dbReference>
<comment type="caution">
    <text evidence="9">The sequence shown here is derived from an EMBL/GenBank/DDBJ whole genome shotgun (WGS) entry which is preliminary data.</text>
</comment>
<evidence type="ECO:0000256" key="4">
    <source>
        <dbReference type="ARBA" id="ARBA00022927"/>
    </source>
</evidence>
<dbReference type="PANTHER" id="PTHR13437:SF2">
    <property type="entry name" value="NUCLEOPORIN P58_P45"/>
    <property type="match status" value="1"/>
</dbReference>
<name>A0A9W8E9L0_9FUNG</name>
<keyword evidence="3" id="KW-0509">mRNA transport</keyword>
<evidence type="ECO:0000256" key="3">
    <source>
        <dbReference type="ARBA" id="ARBA00022816"/>
    </source>
</evidence>
<dbReference type="GO" id="GO:0015031">
    <property type="term" value="P:protein transport"/>
    <property type="evidence" value="ECO:0007669"/>
    <property type="project" value="UniProtKB-KW"/>
</dbReference>
<dbReference type="EMBL" id="JANBQB010000224">
    <property type="protein sequence ID" value="KAJ1979341.1"/>
    <property type="molecule type" value="Genomic_DNA"/>
</dbReference>
<dbReference type="Proteomes" id="UP001151582">
    <property type="component" value="Unassembled WGS sequence"/>
</dbReference>
<dbReference type="Gene3D" id="6.10.140.1350">
    <property type="match status" value="1"/>
</dbReference>
<reference evidence="9" key="1">
    <citation type="submission" date="2022-07" db="EMBL/GenBank/DDBJ databases">
        <title>Phylogenomic reconstructions and comparative analyses of Kickxellomycotina fungi.</title>
        <authorList>
            <person name="Reynolds N.K."/>
            <person name="Stajich J.E."/>
            <person name="Barry K."/>
            <person name="Grigoriev I.V."/>
            <person name="Crous P."/>
            <person name="Smith M.E."/>
        </authorList>
    </citation>
    <scope>NUCLEOTIDE SEQUENCE</scope>
    <source>
        <strain evidence="9">RSA 567</strain>
    </source>
</reference>
<feature type="region of interest" description="Disordered" evidence="8">
    <location>
        <begin position="1"/>
        <end position="39"/>
    </location>
</feature>
<dbReference type="GO" id="GO:0017056">
    <property type="term" value="F:structural constituent of nuclear pore"/>
    <property type="evidence" value="ECO:0007669"/>
    <property type="project" value="InterPro"/>
</dbReference>
<keyword evidence="2" id="KW-0813">Transport</keyword>
<dbReference type="GO" id="GO:0005643">
    <property type="term" value="C:nuclear pore"/>
    <property type="evidence" value="ECO:0007669"/>
    <property type="project" value="UniProtKB-SubCell"/>
</dbReference>
<dbReference type="GO" id="GO:0051028">
    <property type="term" value="P:mRNA transport"/>
    <property type="evidence" value="ECO:0007669"/>
    <property type="project" value="UniProtKB-KW"/>
</dbReference>
<evidence type="ECO:0000256" key="1">
    <source>
        <dbReference type="ARBA" id="ARBA00004567"/>
    </source>
</evidence>
<keyword evidence="10" id="KW-1185">Reference proteome</keyword>
<evidence type="ECO:0000256" key="7">
    <source>
        <dbReference type="ARBA" id="ARBA00023242"/>
    </source>
</evidence>
<keyword evidence="6" id="KW-0906">Nuclear pore complex</keyword>
<accession>A0A9W8E9L0</accession>
<evidence type="ECO:0000256" key="8">
    <source>
        <dbReference type="SAM" id="MobiDB-lite"/>
    </source>
</evidence>
<evidence type="ECO:0000313" key="9">
    <source>
        <dbReference type="EMBL" id="KAJ1979341.1"/>
    </source>
</evidence>
<organism evidence="9 10">
    <name type="scientific">Dimargaris verticillata</name>
    <dbReference type="NCBI Taxonomy" id="2761393"/>
    <lineage>
        <taxon>Eukaryota</taxon>
        <taxon>Fungi</taxon>
        <taxon>Fungi incertae sedis</taxon>
        <taxon>Zoopagomycota</taxon>
        <taxon>Kickxellomycotina</taxon>
        <taxon>Dimargaritomycetes</taxon>
        <taxon>Dimargaritales</taxon>
        <taxon>Dimargaritaceae</taxon>
        <taxon>Dimargaris</taxon>
    </lineage>
</organism>
<dbReference type="PANTHER" id="PTHR13437">
    <property type="entry name" value="NUCLEOPORIN P58/P45 NUCLEOPORIN-LIKE PROTEIN 1"/>
    <property type="match status" value="1"/>
</dbReference>
<gene>
    <name evidence="9" type="ORF">H4R34_002863</name>
</gene>
<dbReference type="GO" id="GO:0008139">
    <property type="term" value="F:nuclear localization sequence binding"/>
    <property type="evidence" value="ECO:0007669"/>
    <property type="project" value="InterPro"/>
</dbReference>
<evidence type="ECO:0000256" key="5">
    <source>
        <dbReference type="ARBA" id="ARBA00023010"/>
    </source>
</evidence>
<keyword evidence="4" id="KW-0653">Protein transport</keyword>
<feature type="compositionally biased region" description="Low complexity" evidence="8">
    <location>
        <begin position="25"/>
        <end position="39"/>
    </location>
</feature>